<reference evidence="2 3" key="1">
    <citation type="submission" date="2016-11" db="EMBL/GenBank/DDBJ databases">
        <authorList>
            <person name="Jaros S."/>
            <person name="Januszkiewicz K."/>
            <person name="Wedrychowicz H."/>
        </authorList>
    </citation>
    <scope>NUCLEOTIDE SEQUENCE [LARGE SCALE GENOMIC DNA]</scope>
    <source>
        <strain evidence="2 3">DSM 19022</strain>
    </source>
</reference>
<dbReference type="GO" id="GO:0008757">
    <property type="term" value="F:S-adenosylmethionine-dependent methyltransferase activity"/>
    <property type="evidence" value="ECO:0007669"/>
    <property type="project" value="InterPro"/>
</dbReference>
<keyword evidence="2" id="KW-0489">Methyltransferase</keyword>
<accession>A0A1M6J444</accession>
<name>A0A1M6J444_9FIRM</name>
<dbReference type="PROSITE" id="PS50123">
    <property type="entry name" value="CHER"/>
    <property type="match status" value="1"/>
</dbReference>
<dbReference type="PANTHER" id="PTHR24422">
    <property type="entry name" value="CHEMOTAXIS PROTEIN METHYLTRANSFERASE"/>
    <property type="match status" value="1"/>
</dbReference>
<protein>
    <submittedName>
        <fullName evidence="2">MCP methyltransferase, CheR-type</fullName>
    </submittedName>
</protein>
<dbReference type="SMART" id="SM00138">
    <property type="entry name" value="MeTrc"/>
    <property type="match status" value="1"/>
</dbReference>
<dbReference type="OrthoDB" id="9816309at2"/>
<dbReference type="PANTHER" id="PTHR24422:SF10">
    <property type="entry name" value="CHEMOTAXIS PROTEIN METHYLTRANSFERASE 2"/>
    <property type="match status" value="1"/>
</dbReference>
<feature type="domain" description="CheR-type methyltransferase" evidence="1">
    <location>
        <begin position="1"/>
        <end position="271"/>
    </location>
</feature>
<dbReference type="Proteomes" id="UP000184442">
    <property type="component" value="Unassembled WGS sequence"/>
</dbReference>
<dbReference type="EMBL" id="FQZS01000048">
    <property type="protein sequence ID" value="SHJ41381.1"/>
    <property type="molecule type" value="Genomic_DNA"/>
</dbReference>
<dbReference type="InterPro" id="IPR000780">
    <property type="entry name" value="CheR_MeTrfase"/>
</dbReference>
<dbReference type="InterPro" id="IPR029063">
    <property type="entry name" value="SAM-dependent_MTases_sf"/>
</dbReference>
<keyword evidence="2" id="KW-0808">Transferase</keyword>
<dbReference type="SUPFAM" id="SSF53335">
    <property type="entry name" value="S-adenosyl-L-methionine-dependent methyltransferases"/>
    <property type="match status" value="1"/>
</dbReference>
<evidence type="ECO:0000259" key="1">
    <source>
        <dbReference type="PROSITE" id="PS50123"/>
    </source>
</evidence>
<dbReference type="CDD" id="cd02440">
    <property type="entry name" value="AdoMet_MTases"/>
    <property type="match status" value="1"/>
</dbReference>
<dbReference type="Gene3D" id="3.40.50.150">
    <property type="entry name" value="Vaccinia Virus protein VP39"/>
    <property type="match status" value="1"/>
</dbReference>
<dbReference type="Pfam" id="PF01739">
    <property type="entry name" value="CheR"/>
    <property type="match status" value="1"/>
</dbReference>
<organism evidence="2 3">
    <name type="scientific">Lutispora thermophila DSM 19022</name>
    <dbReference type="NCBI Taxonomy" id="1122184"/>
    <lineage>
        <taxon>Bacteria</taxon>
        <taxon>Bacillati</taxon>
        <taxon>Bacillota</taxon>
        <taxon>Clostridia</taxon>
        <taxon>Lutisporales</taxon>
        <taxon>Lutisporaceae</taxon>
        <taxon>Lutispora</taxon>
    </lineage>
</organism>
<gene>
    <name evidence="2" type="ORF">SAMN02745176_03496</name>
</gene>
<keyword evidence="3" id="KW-1185">Reference proteome</keyword>
<sequence>MRTDKTSLEILAGMIYDYCGIDYRKDPLSLQSKIGLKLKELGLSPWEYCGYLIMEPKEWDKLIELITVNETYFFREENLLNEFQKVILPQYMDRTPENPLRIWSAACSTGEEPYTIMMLIEESALFKAGAVQVIASDINKKVLNKAKEGVYKKRSLSFRRMPVGAYNKFFIELEEDYKVKDSIRESIDFKHINLFDDNIRSKIGKVDIIFCRNVLIYFDINAIEKIINAFYDILNPGGYLFLGHAETITSLHAGFETILTSSVYYYRKGGEYNAAVWSTCS</sequence>
<dbReference type="GO" id="GO:0032259">
    <property type="term" value="P:methylation"/>
    <property type="evidence" value="ECO:0007669"/>
    <property type="project" value="UniProtKB-KW"/>
</dbReference>
<evidence type="ECO:0000313" key="2">
    <source>
        <dbReference type="EMBL" id="SHJ41381.1"/>
    </source>
</evidence>
<dbReference type="STRING" id="1122184.SAMN02745176_03496"/>
<proteinExistence type="predicted"/>
<dbReference type="InterPro" id="IPR050903">
    <property type="entry name" value="Bact_Chemotaxis_MeTrfase"/>
</dbReference>
<dbReference type="PRINTS" id="PR00996">
    <property type="entry name" value="CHERMTFRASE"/>
</dbReference>
<dbReference type="InterPro" id="IPR022642">
    <property type="entry name" value="CheR_C"/>
</dbReference>
<dbReference type="RefSeq" id="WP_073028097.1">
    <property type="nucleotide sequence ID" value="NZ_FQZS01000048.1"/>
</dbReference>
<dbReference type="AlphaFoldDB" id="A0A1M6J444"/>
<evidence type="ECO:0000313" key="3">
    <source>
        <dbReference type="Proteomes" id="UP000184442"/>
    </source>
</evidence>